<evidence type="ECO:0000256" key="3">
    <source>
        <dbReference type="ARBA" id="ARBA00022989"/>
    </source>
</evidence>
<feature type="transmembrane region" description="Helical" evidence="5">
    <location>
        <begin position="142"/>
        <end position="158"/>
    </location>
</feature>
<feature type="transmembrane region" description="Helical" evidence="5">
    <location>
        <begin position="164"/>
        <end position="188"/>
    </location>
</feature>
<comment type="subcellular location">
    <subcellularLocation>
        <location evidence="1">Membrane</location>
        <topology evidence="1">Multi-pass membrane protein</topology>
    </subcellularLocation>
</comment>
<feature type="transmembrane region" description="Helical" evidence="5">
    <location>
        <begin position="12"/>
        <end position="32"/>
    </location>
</feature>
<reference evidence="7 8" key="1">
    <citation type="journal article" date="2021" name="BMC Biol.">
        <title>Horizontally acquired antibacterial genes associated with adaptive radiation of ladybird beetles.</title>
        <authorList>
            <person name="Li H.S."/>
            <person name="Tang X.F."/>
            <person name="Huang Y.H."/>
            <person name="Xu Z.Y."/>
            <person name="Chen M.L."/>
            <person name="Du X.Y."/>
            <person name="Qiu B.Y."/>
            <person name="Chen P.T."/>
            <person name="Zhang W."/>
            <person name="Slipinski A."/>
            <person name="Escalona H.E."/>
            <person name="Waterhouse R.M."/>
            <person name="Zwick A."/>
            <person name="Pang H."/>
        </authorList>
    </citation>
    <scope>NUCLEOTIDE SEQUENCE [LARGE SCALE GENOMIC DNA]</scope>
    <source>
        <strain evidence="7">SYSU2018</strain>
    </source>
</reference>
<evidence type="ECO:0000313" key="8">
    <source>
        <dbReference type="Proteomes" id="UP001516400"/>
    </source>
</evidence>
<keyword evidence="3 5" id="KW-1133">Transmembrane helix</keyword>
<feature type="transmembrane region" description="Helical" evidence="5">
    <location>
        <begin position="294"/>
        <end position="313"/>
    </location>
</feature>
<dbReference type="GO" id="GO:0016020">
    <property type="term" value="C:membrane"/>
    <property type="evidence" value="ECO:0007669"/>
    <property type="project" value="UniProtKB-SubCell"/>
</dbReference>
<protein>
    <recommendedName>
        <fullName evidence="6">Sugar phosphate transporter domain-containing protein</fullName>
    </recommendedName>
</protein>
<dbReference type="AlphaFoldDB" id="A0ABD2MQU2"/>
<evidence type="ECO:0000313" key="7">
    <source>
        <dbReference type="EMBL" id="KAL3268739.1"/>
    </source>
</evidence>
<feature type="transmembrane region" description="Helical" evidence="5">
    <location>
        <begin position="200"/>
        <end position="219"/>
    </location>
</feature>
<dbReference type="InterPro" id="IPR004853">
    <property type="entry name" value="Sugar_P_trans_dom"/>
</dbReference>
<dbReference type="Proteomes" id="UP001516400">
    <property type="component" value="Unassembled WGS sequence"/>
</dbReference>
<proteinExistence type="predicted"/>
<keyword evidence="2 5" id="KW-0812">Transmembrane</keyword>
<evidence type="ECO:0000256" key="4">
    <source>
        <dbReference type="ARBA" id="ARBA00023136"/>
    </source>
</evidence>
<feature type="transmembrane region" description="Helical" evidence="5">
    <location>
        <begin position="82"/>
        <end position="102"/>
    </location>
</feature>
<feature type="transmembrane region" description="Helical" evidence="5">
    <location>
        <begin position="44"/>
        <end position="62"/>
    </location>
</feature>
<comment type="caution">
    <text evidence="7">The sequence shown here is derived from an EMBL/GenBank/DDBJ whole genome shotgun (WGS) entry which is preliminary data.</text>
</comment>
<evidence type="ECO:0000256" key="2">
    <source>
        <dbReference type="ARBA" id="ARBA00022692"/>
    </source>
</evidence>
<evidence type="ECO:0000259" key="6">
    <source>
        <dbReference type="Pfam" id="PF03151"/>
    </source>
</evidence>
<name>A0ABD2MQU2_9CUCU</name>
<dbReference type="SUPFAM" id="SSF103481">
    <property type="entry name" value="Multidrug resistance efflux transporter EmrE"/>
    <property type="match status" value="1"/>
</dbReference>
<feature type="transmembrane region" description="Helical" evidence="5">
    <location>
        <begin position="114"/>
        <end position="135"/>
    </location>
</feature>
<organism evidence="7 8">
    <name type="scientific">Cryptolaemus montrouzieri</name>
    <dbReference type="NCBI Taxonomy" id="559131"/>
    <lineage>
        <taxon>Eukaryota</taxon>
        <taxon>Metazoa</taxon>
        <taxon>Ecdysozoa</taxon>
        <taxon>Arthropoda</taxon>
        <taxon>Hexapoda</taxon>
        <taxon>Insecta</taxon>
        <taxon>Pterygota</taxon>
        <taxon>Neoptera</taxon>
        <taxon>Endopterygota</taxon>
        <taxon>Coleoptera</taxon>
        <taxon>Polyphaga</taxon>
        <taxon>Cucujiformia</taxon>
        <taxon>Coccinelloidea</taxon>
        <taxon>Coccinellidae</taxon>
        <taxon>Scymninae</taxon>
        <taxon>Scymnini</taxon>
        <taxon>Cryptolaemus</taxon>
    </lineage>
</organism>
<evidence type="ECO:0000256" key="5">
    <source>
        <dbReference type="SAM" id="Phobius"/>
    </source>
</evidence>
<sequence length="330" mass="37483">MSVQQETLLTKYITIFFVVSAYWVVSIFTVFVNKGLLSGIELDAPMFIACYQTFVTAIICYIKQILNKQWPTKISFPETDVWDVHTLKSVLPVSFMFTMMIATNNLCLQNVSLAFYYVGRSLTTMFNVLLTYLILKEKTSMRCLVCCAFIIFGFYLGVDQEKLAGSLSISGTIFGVLASLSLSLFSILTKKVLPKLNSDVWILSYYNNIYATILFLPLIVLNKELSTIYHFEGLWDISFWIPMTIGGVCGFSVGFLTSLQIKYTSALTHNISGTAKACAQTVLATYWYQETKSFLWWTSNFIVLISSAAYARIKQLDMETRQKLPLYQKV</sequence>
<dbReference type="InterPro" id="IPR050186">
    <property type="entry name" value="TPT_transporter"/>
</dbReference>
<accession>A0ABD2MQU2</accession>
<gene>
    <name evidence="7" type="ORF">HHI36_007841</name>
</gene>
<dbReference type="PANTHER" id="PTHR11132">
    <property type="entry name" value="SOLUTE CARRIER FAMILY 35"/>
    <property type="match status" value="1"/>
</dbReference>
<keyword evidence="4 5" id="KW-0472">Membrane</keyword>
<evidence type="ECO:0000256" key="1">
    <source>
        <dbReference type="ARBA" id="ARBA00004141"/>
    </source>
</evidence>
<dbReference type="Pfam" id="PF03151">
    <property type="entry name" value="TPT"/>
    <property type="match status" value="1"/>
</dbReference>
<dbReference type="EMBL" id="JABFTP020000021">
    <property type="protein sequence ID" value="KAL3268739.1"/>
    <property type="molecule type" value="Genomic_DNA"/>
</dbReference>
<feature type="transmembrane region" description="Helical" evidence="5">
    <location>
        <begin position="239"/>
        <end position="259"/>
    </location>
</feature>
<keyword evidence="8" id="KW-1185">Reference proteome</keyword>
<dbReference type="InterPro" id="IPR037185">
    <property type="entry name" value="EmrE-like"/>
</dbReference>
<feature type="domain" description="Sugar phosphate transporter" evidence="6">
    <location>
        <begin position="16"/>
        <end position="278"/>
    </location>
</feature>